<evidence type="ECO:0000313" key="1">
    <source>
        <dbReference type="EMBL" id="VDP66508.1"/>
    </source>
</evidence>
<gene>
    <name evidence="1" type="ORF">SMTD_LOCUS14681</name>
</gene>
<organism evidence="1 2">
    <name type="scientific">Schistosoma mattheei</name>
    <dbReference type="NCBI Taxonomy" id="31246"/>
    <lineage>
        <taxon>Eukaryota</taxon>
        <taxon>Metazoa</taxon>
        <taxon>Spiralia</taxon>
        <taxon>Lophotrochozoa</taxon>
        <taxon>Platyhelminthes</taxon>
        <taxon>Trematoda</taxon>
        <taxon>Digenea</taxon>
        <taxon>Strigeidida</taxon>
        <taxon>Schistosomatoidea</taxon>
        <taxon>Schistosomatidae</taxon>
        <taxon>Schistosoma</taxon>
    </lineage>
</organism>
<accession>A0A183PJZ5</accession>
<dbReference type="AlphaFoldDB" id="A0A183PJZ5"/>
<keyword evidence="2" id="KW-1185">Reference proteome</keyword>
<protein>
    <submittedName>
        <fullName evidence="1">Uncharacterized protein</fullName>
    </submittedName>
</protein>
<dbReference type="Proteomes" id="UP000269396">
    <property type="component" value="Unassembled WGS sequence"/>
</dbReference>
<reference evidence="1 2" key="1">
    <citation type="submission" date="2018-11" db="EMBL/GenBank/DDBJ databases">
        <authorList>
            <consortium name="Pathogen Informatics"/>
        </authorList>
    </citation>
    <scope>NUCLEOTIDE SEQUENCE [LARGE SCALE GENOMIC DNA]</scope>
    <source>
        <strain>Denwood</strain>
        <strain evidence="2">Zambia</strain>
    </source>
</reference>
<name>A0A183PJZ5_9TREM</name>
<proteinExistence type="predicted"/>
<evidence type="ECO:0000313" key="2">
    <source>
        <dbReference type="Proteomes" id="UP000269396"/>
    </source>
</evidence>
<dbReference type="EMBL" id="UZAL01034909">
    <property type="protein sequence ID" value="VDP66508.1"/>
    <property type="molecule type" value="Genomic_DNA"/>
</dbReference>
<sequence>MLEESDLVSGFFITHDVNNNINITIYYGTNDNETQEEYGRRYQVDDIYTRLFTQSFTHCTTVKAAILSRIITQRKRKCVF</sequence>